<dbReference type="Proteomes" id="UP001597156">
    <property type="component" value="Unassembled WGS sequence"/>
</dbReference>
<reference evidence="3" key="1">
    <citation type="journal article" date="2019" name="Int. J. Syst. Evol. Microbiol.">
        <title>The Global Catalogue of Microorganisms (GCM) 10K type strain sequencing project: providing services to taxonomists for standard genome sequencing and annotation.</title>
        <authorList>
            <consortium name="The Broad Institute Genomics Platform"/>
            <consortium name="The Broad Institute Genome Sequencing Center for Infectious Disease"/>
            <person name="Wu L."/>
            <person name="Ma J."/>
        </authorList>
    </citation>
    <scope>NUCLEOTIDE SEQUENCE [LARGE SCALE GENOMIC DNA]</scope>
    <source>
        <strain evidence="3">CCUG 71848</strain>
    </source>
</reference>
<dbReference type="Gene3D" id="3.20.20.190">
    <property type="entry name" value="Phosphatidylinositol (PI) phosphodiesterase"/>
    <property type="match status" value="1"/>
</dbReference>
<comment type="caution">
    <text evidence="2">The sequence shown here is derived from an EMBL/GenBank/DDBJ whole genome shotgun (WGS) entry which is preliminary data.</text>
</comment>
<dbReference type="InterPro" id="IPR030395">
    <property type="entry name" value="GP_PDE_dom"/>
</dbReference>
<evidence type="ECO:0000313" key="2">
    <source>
        <dbReference type="EMBL" id="MFD1125105.1"/>
    </source>
</evidence>
<keyword evidence="3" id="KW-1185">Reference proteome</keyword>
<dbReference type="SUPFAM" id="SSF51695">
    <property type="entry name" value="PLC-like phosphodiesterases"/>
    <property type="match status" value="1"/>
</dbReference>
<dbReference type="EMBL" id="JBHTLH010000019">
    <property type="protein sequence ID" value="MFD1125105.1"/>
    <property type="molecule type" value="Genomic_DNA"/>
</dbReference>
<evidence type="ECO:0000313" key="3">
    <source>
        <dbReference type="Proteomes" id="UP001597156"/>
    </source>
</evidence>
<dbReference type="PANTHER" id="PTHR46211">
    <property type="entry name" value="GLYCEROPHOSPHORYL DIESTER PHOSPHODIESTERASE"/>
    <property type="match status" value="1"/>
</dbReference>
<proteinExistence type="predicted"/>
<sequence>MTNETLIFGHRGYPYKFPENSLSGFAYAVEHGVDGLEFDVHLTKDNIPVIMHDEKINRTTNGRGKIRDYTYQQLQQFQLRNGETIPSLRDLLSLVSQKPVYLNLEFKTNKIHYPNIERIVLDMVKEYNLAHPVIYSSFSLQTLKDAYRVDPSQQYCLLSNHILKHPRDLMIEAHLAGLHLSHYQPLRNIKERIWTIDDPKKQRALLADHVAGIITDNFEMAKNVKSSVLV</sequence>
<accession>A0ABW3PLF8</accession>
<protein>
    <submittedName>
        <fullName evidence="2">Glycerophosphodiester phosphodiesterase family protein</fullName>
    </submittedName>
</protein>
<dbReference type="PROSITE" id="PS51704">
    <property type="entry name" value="GP_PDE"/>
    <property type="match status" value="1"/>
</dbReference>
<organism evidence="2 3">
    <name type="scientific">Lentilactobacillus raoultii</name>
    <dbReference type="NCBI Taxonomy" id="1987503"/>
    <lineage>
        <taxon>Bacteria</taxon>
        <taxon>Bacillati</taxon>
        <taxon>Bacillota</taxon>
        <taxon>Bacilli</taxon>
        <taxon>Lactobacillales</taxon>
        <taxon>Lactobacillaceae</taxon>
        <taxon>Lentilactobacillus</taxon>
    </lineage>
</organism>
<dbReference type="PANTHER" id="PTHR46211:SF14">
    <property type="entry name" value="GLYCEROPHOSPHODIESTER PHOSPHODIESTERASE"/>
    <property type="match status" value="1"/>
</dbReference>
<dbReference type="RefSeq" id="WP_121978031.1">
    <property type="nucleotide sequence ID" value="NZ_JBHTLH010000019.1"/>
</dbReference>
<feature type="domain" description="GP-PDE" evidence="1">
    <location>
        <begin position="5"/>
        <end position="225"/>
    </location>
</feature>
<evidence type="ECO:0000259" key="1">
    <source>
        <dbReference type="PROSITE" id="PS51704"/>
    </source>
</evidence>
<gene>
    <name evidence="2" type="ORF">ACFQ22_07030</name>
</gene>
<name>A0ABW3PLF8_9LACO</name>
<dbReference type="InterPro" id="IPR017946">
    <property type="entry name" value="PLC-like_Pdiesterase_TIM-brl"/>
</dbReference>
<dbReference type="Pfam" id="PF03009">
    <property type="entry name" value="GDPD"/>
    <property type="match status" value="1"/>
</dbReference>